<organism evidence="1 2">
    <name type="scientific">Inconstantimicrobium mannanitabidum</name>
    <dbReference type="NCBI Taxonomy" id="1604901"/>
    <lineage>
        <taxon>Bacteria</taxon>
        <taxon>Bacillati</taxon>
        <taxon>Bacillota</taxon>
        <taxon>Clostridia</taxon>
        <taxon>Eubacteriales</taxon>
        <taxon>Clostridiaceae</taxon>
        <taxon>Inconstantimicrobium</taxon>
    </lineage>
</organism>
<sequence>MKQKLLRYLGILFILIGITVIGVVGYRKYTTYKGQQQLKDKFQQILKQKEPDKPAENNSKKEDNSIVSNITPIALMKIPKINVEVAVAEGTGDEVLRYALGHFKKTAMPGENGNFAVAGHRNFTYAEYFKDLDKLNKGDEIIVQTKEAQFTYIVNDSFIVNPDKVEILDSTKEKTITLVTCTIGAKQRLVIKGILKK</sequence>
<comment type="caution">
    <text evidence="1">The sequence shown here is derived from an EMBL/GenBank/DDBJ whole genome shotgun (WGS) entry which is preliminary data.</text>
</comment>
<keyword evidence="2" id="KW-1185">Reference proteome</keyword>
<dbReference type="Proteomes" id="UP001058074">
    <property type="component" value="Unassembled WGS sequence"/>
</dbReference>
<accession>A0ACB5R677</accession>
<reference evidence="1" key="1">
    <citation type="journal article" date="2025" name="Int. J. Syst. Evol. Microbiol.">
        <title>Inconstantimicrobium mannanitabidum sp. nov., a novel member of the family Clostridiaceae isolated from anoxic soil under the treatment of reductive soil disinfestation.</title>
        <authorList>
            <person name="Ueki A."/>
            <person name="Tonouchi A."/>
            <person name="Honma S."/>
            <person name="Kaku N."/>
            <person name="Ueki K."/>
        </authorList>
    </citation>
    <scope>NUCLEOTIDE SEQUENCE</scope>
    <source>
        <strain evidence="1">TW13</strain>
    </source>
</reference>
<protein>
    <submittedName>
        <fullName evidence="1">Sortase</fullName>
    </submittedName>
</protein>
<gene>
    <name evidence="1" type="primary">srta</name>
    <name evidence="1" type="ORF">rsdtw13_00210</name>
</gene>
<dbReference type="EMBL" id="BROD01000001">
    <property type="protein sequence ID" value="GKX64763.1"/>
    <property type="molecule type" value="Genomic_DNA"/>
</dbReference>
<proteinExistence type="predicted"/>
<name>A0ACB5R677_9CLOT</name>
<evidence type="ECO:0000313" key="1">
    <source>
        <dbReference type="EMBL" id="GKX64763.1"/>
    </source>
</evidence>
<evidence type="ECO:0000313" key="2">
    <source>
        <dbReference type="Proteomes" id="UP001058074"/>
    </source>
</evidence>